<comment type="caution">
    <text evidence="11">The sequence shown here is derived from an EMBL/GenBank/DDBJ whole genome shotgun (WGS) entry which is preliminary data.</text>
</comment>
<dbReference type="EMBL" id="JMQA01000039">
    <property type="protein sequence ID" value="KFN00872.1"/>
    <property type="molecule type" value="Genomic_DNA"/>
</dbReference>
<organism evidence="11 13">
    <name type="scientific">Paenibacillus macerans</name>
    <name type="common">Bacillus macerans</name>
    <dbReference type="NCBI Taxonomy" id="44252"/>
    <lineage>
        <taxon>Bacteria</taxon>
        <taxon>Bacillati</taxon>
        <taxon>Bacillota</taxon>
        <taxon>Bacilli</taxon>
        <taxon>Bacillales</taxon>
        <taxon>Paenibacillaceae</taxon>
        <taxon>Paenibacillus</taxon>
    </lineage>
</organism>
<dbReference type="PANTHER" id="PTHR33540">
    <property type="entry name" value="TRNA THREONYLCARBAMOYLADENOSINE BIOSYNTHESIS PROTEIN TSAE"/>
    <property type="match status" value="1"/>
</dbReference>
<comment type="subcellular location">
    <subcellularLocation>
        <location evidence="1">Cytoplasm</location>
    </subcellularLocation>
</comment>
<keyword evidence="6" id="KW-0479">Metal-binding</keyword>
<keyword evidence="5" id="KW-0819">tRNA processing</keyword>
<evidence type="ECO:0000256" key="4">
    <source>
        <dbReference type="ARBA" id="ARBA00022490"/>
    </source>
</evidence>
<reference evidence="12 14" key="2">
    <citation type="submission" date="2019-11" db="EMBL/GenBank/DDBJ databases">
        <title>Draft genome sequences of five Paenibacillus species of dairy origin.</title>
        <authorList>
            <person name="Olajide A.M."/>
            <person name="Chen S."/>
            <person name="Lapointe G."/>
        </authorList>
    </citation>
    <scope>NUCLEOTIDE SEQUENCE [LARGE SCALE GENOMIC DNA]</scope>
    <source>
        <strain evidence="12 14">3CT49</strain>
    </source>
</reference>
<evidence type="ECO:0000256" key="3">
    <source>
        <dbReference type="ARBA" id="ARBA00019010"/>
    </source>
</evidence>
<sequence>MVEFDKPFASYVYEAEDLHGTEKLAAHLARQALPGTVIALDGDLGAGKTAFSQLFARHLGVTDTVNSPTFTLIKEYEGRLPFYHMDVYRLSLEEAEELGLDEYFYGAGVSLVEWASLIEELLPANLLQIYIETVSATARKMHIKGRGEPYEAWVSALQKNGVS</sequence>
<dbReference type="HOGENOM" id="CLU_087829_3_0_9"/>
<dbReference type="GO" id="GO:0005737">
    <property type="term" value="C:cytoplasm"/>
    <property type="evidence" value="ECO:0007669"/>
    <property type="project" value="UniProtKB-SubCell"/>
</dbReference>
<dbReference type="GO" id="GO:0016740">
    <property type="term" value="F:transferase activity"/>
    <property type="evidence" value="ECO:0007669"/>
    <property type="project" value="UniProtKB-KW"/>
</dbReference>
<dbReference type="Proteomes" id="UP000442469">
    <property type="component" value="Unassembled WGS sequence"/>
</dbReference>
<dbReference type="EMBL" id="WNZZ01000015">
    <property type="protein sequence ID" value="MUG24483.1"/>
    <property type="molecule type" value="Genomic_DNA"/>
</dbReference>
<dbReference type="OrthoDB" id="9815896at2"/>
<keyword evidence="4" id="KW-0963">Cytoplasm</keyword>
<evidence type="ECO:0000313" key="14">
    <source>
        <dbReference type="Proteomes" id="UP000442469"/>
    </source>
</evidence>
<evidence type="ECO:0000256" key="10">
    <source>
        <dbReference type="ARBA" id="ARBA00032441"/>
    </source>
</evidence>
<dbReference type="PATRIC" id="fig|44252.3.peg.4756"/>
<dbReference type="AlphaFoldDB" id="A0A090YRI6"/>
<dbReference type="InterPro" id="IPR003442">
    <property type="entry name" value="T6A_TsaE"/>
</dbReference>
<dbReference type="NCBIfam" id="TIGR00150">
    <property type="entry name" value="T6A_YjeE"/>
    <property type="match status" value="1"/>
</dbReference>
<keyword evidence="12" id="KW-0808">Transferase</keyword>
<dbReference type="Proteomes" id="UP000029278">
    <property type="component" value="Unassembled WGS sequence"/>
</dbReference>
<dbReference type="GO" id="GO:0005524">
    <property type="term" value="F:ATP binding"/>
    <property type="evidence" value="ECO:0007669"/>
    <property type="project" value="UniProtKB-KW"/>
</dbReference>
<keyword evidence="8" id="KW-0067">ATP-binding</keyword>
<name>A0A090YRI6_PAEMA</name>
<dbReference type="SUPFAM" id="SSF52540">
    <property type="entry name" value="P-loop containing nucleoside triphosphate hydrolases"/>
    <property type="match status" value="1"/>
</dbReference>
<dbReference type="PANTHER" id="PTHR33540:SF2">
    <property type="entry name" value="TRNA THREONYLCARBAMOYLADENOSINE BIOSYNTHESIS PROTEIN TSAE"/>
    <property type="match status" value="1"/>
</dbReference>
<dbReference type="GO" id="GO:0002949">
    <property type="term" value="P:tRNA threonylcarbamoyladenosine modification"/>
    <property type="evidence" value="ECO:0007669"/>
    <property type="project" value="InterPro"/>
</dbReference>
<dbReference type="GO" id="GO:0046872">
    <property type="term" value="F:metal ion binding"/>
    <property type="evidence" value="ECO:0007669"/>
    <property type="project" value="UniProtKB-KW"/>
</dbReference>
<evidence type="ECO:0000256" key="9">
    <source>
        <dbReference type="ARBA" id="ARBA00022842"/>
    </source>
</evidence>
<evidence type="ECO:0000256" key="8">
    <source>
        <dbReference type="ARBA" id="ARBA00022840"/>
    </source>
</evidence>
<keyword evidence="13" id="KW-1185">Reference proteome</keyword>
<gene>
    <name evidence="12" type="primary">tsaE</name>
    <name evidence="11" type="ORF">DJ90_4505</name>
    <name evidence="12" type="ORF">GNQ08_19085</name>
</gene>
<dbReference type="RefSeq" id="WP_036625281.1">
    <property type="nucleotide sequence ID" value="NZ_BOSD01000025.1"/>
</dbReference>
<evidence type="ECO:0000256" key="7">
    <source>
        <dbReference type="ARBA" id="ARBA00022741"/>
    </source>
</evidence>
<evidence type="ECO:0000313" key="11">
    <source>
        <dbReference type="EMBL" id="KFN00872.1"/>
    </source>
</evidence>
<evidence type="ECO:0000256" key="2">
    <source>
        <dbReference type="ARBA" id="ARBA00007599"/>
    </source>
</evidence>
<comment type="similarity">
    <text evidence="2">Belongs to the TsaE family.</text>
</comment>
<dbReference type="InterPro" id="IPR027417">
    <property type="entry name" value="P-loop_NTPase"/>
</dbReference>
<evidence type="ECO:0000256" key="5">
    <source>
        <dbReference type="ARBA" id="ARBA00022694"/>
    </source>
</evidence>
<protein>
    <recommendedName>
        <fullName evidence="3">tRNA threonylcarbamoyladenosine biosynthesis protein TsaE</fullName>
    </recommendedName>
    <alternativeName>
        <fullName evidence="10">t(6)A37 threonylcarbamoyladenosine biosynthesis protein TsaE</fullName>
    </alternativeName>
</protein>
<proteinExistence type="inferred from homology"/>
<dbReference type="STRING" id="44252.DJ90_4505"/>
<dbReference type="Pfam" id="PF02367">
    <property type="entry name" value="TsaE"/>
    <property type="match status" value="1"/>
</dbReference>
<dbReference type="Gene3D" id="3.40.50.300">
    <property type="entry name" value="P-loop containing nucleotide triphosphate hydrolases"/>
    <property type="match status" value="1"/>
</dbReference>
<evidence type="ECO:0000256" key="1">
    <source>
        <dbReference type="ARBA" id="ARBA00004496"/>
    </source>
</evidence>
<keyword evidence="7" id="KW-0547">Nucleotide-binding</keyword>
<evidence type="ECO:0000256" key="6">
    <source>
        <dbReference type="ARBA" id="ARBA00022723"/>
    </source>
</evidence>
<dbReference type="GeneID" id="77009011"/>
<evidence type="ECO:0000313" key="13">
    <source>
        <dbReference type="Proteomes" id="UP000029278"/>
    </source>
</evidence>
<reference evidence="11 13" key="1">
    <citation type="submission" date="2014-04" db="EMBL/GenBank/DDBJ databases">
        <authorList>
            <person name="Bishop-Lilly K.A."/>
            <person name="Broomall S.M."/>
            <person name="Chain P.S."/>
            <person name="Chertkov O."/>
            <person name="Coyne S.R."/>
            <person name="Daligault H.E."/>
            <person name="Davenport K.W."/>
            <person name="Erkkila T."/>
            <person name="Frey K.G."/>
            <person name="Gibbons H.S."/>
            <person name="Gu W."/>
            <person name="Jaissle J."/>
            <person name="Johnson S.L."/>
            <person name="Koroleva G.I."/>
            <person name="Ladner J.T."/>
            <person name="Lo C.-C."/>
            <person name="Minogue T.D."/>
            <person name="Munk C."/>
            <person name="Palacios G.F."/>
            <person name="Redden C.L."/>
            <person name="Rosenzweig C.N."/>
            <person name="Scholz M.B."/>
            <person name="Teshima H."/>
            <person name="Xu Y."/>
        </authorList>
    </citation>
    <scope>NUCLEOTIDE SEQUENCE [LARGE SCALE GENOMIC DNA]</scope>
    <source>
        <strain evidence="11 13">8244</strain>
    </source>
</reference>
<accession>A0A090YRI6</accession>
<keyword evidence="9" id="KW-0460">Magnesium</keyword>
<evidence type="ECO:0000313" key="12">
    <source>
        <dbReference type="EMBL" id="MUG24483.1"/>
    </source>
</evidence>